<feature type="compositionally biased region" description="Low complexity" evidence="1">
    <location>
        <begin position="8"/>
        <end position="37"/>
    </location>
</feature>
<evidence type="ECO:0000256" key="1">
    <source>
        <dbReference type="SAM" id="MobiDB-lite"/>
    </source>
</evidence>
<dbReference type="EMBL" id="MU865958">
    <property type="protein sequence ID" value="KAK4446270.1"/>
    <property type="molecule type" value="Genomic_DNA"/>
</dbReference>
<accession>A0AAV9GFW6</accession>
<dbReference type="AlphaFoldDB" id="A0AAV9GFW6"/>
<reference evidence="2" key="2">
    <citation type="submission" date="2023-05" db="EMBL/GenBank/DDBJ databases">
        <authorList>
            <consortium name="Lawrence Berkeley National Laboratory"/>
            <person name="Steindorff A."/>
            <person name="Hensen N."/>
            <person name="Bonometti L."/>
            <person name="Westerberg I."/>
            <person name="Brannstrom I.O."/>
            <person name="Guillou S."/>
            <person name="Cros-Aarteil S."/>
            <person name="Calhoun S."/>
            <person name="Haridas S."/>
            <person name="Kuo A."/>
            <person name="Mondo S."/>
            <person name="Pangilinan J."/>
            <person name="Riley R."/>
            <person name="Labutti K."/>
            <person name="Andreopoulos B."/>
            <person name="Lipzen A."/>
            <person name="Chen C."/>
            <person name="Yanf M."/>
            <person name="Daum C."/>
            <person name="Ng V."/>
            <person name="Clum A."/>
            <person name="Ohm R."/>
            <person name="Martin F."/>
            <person name="Silar P."/>
            <person name="Natvig D."/>
            <person name="Lalanne C."/>
            <person name="Gautier V."/>
            <person name="Ament-Velasquez S.L."/>
            <person name="Kruys A."/>
            <person name="Hutchinson M.I."/>
            <person name="Powell A.J."/>
            <person name="Barry K."/>
            <person name="Miller A.N."/>
            <person name="Grigoriev I.V."/>
            <person name="Debuchy R."/>
            <person name="Gladieux P."/>
            <person name="Thoren M.H."/>
            <person name="Johannesson H."/>
        </authorList>
    </citation>
    <scope>NUCLEOTIDE SEQUENCE</scope>
    <source>
        <strain evidence="2">PSN243</strain>
    </source>
</reference>
<evidence type="ECO:0000313" key="3">
    <source>
        <dbReference type="Proteomes" id="UP001321760"/>
    </source>
</evidence>
<organism evidence="2 3">
    <name type="scientific">Podospora aff. communis PSN243</name>
    <dbReference type="NCBI Taxonomy" id="3040156"/>
    <lineage>
        <taxon>Eukaryota</taxon>
        <taxon>Fungi</taxon>
        <taxon>Dikarya</taxon>
        <taxon>Ascomycota</taxon>
        <taxon>Pezizomycotina</taxon>
        <taxon>Sordariomycetes</taxon>
        <taxon>Sordariomycetidae</taxon>
        <taxon>Sordariales</taxon>
        <taxon>Podosporaceae</taxon>
        <taxon>Podospora</taxon>
    </lineage>
</organism>
<dbReference type="Proteomes" id="UP001321760">
    <property type="component" value="Unassembled WGS sequence"/>
</dbReference>
<reference evidence="2" key="1">
    <citation type="journal article" date="2023" name="Mol. Phylogenet. Evol.">
        <title>Genome-scale phylogeny and comparative genomics of the fungal order Sordariales.</title>
        <authorList>
            <person name="Hensen N."/>
            <person name="Bonometti L."/>
            <person name="Westerberg I."/>
            <person name="Brannstrom I.O."/>
            <person name="Guillou S."/>
            <person name="Cros-Aarteil S."/>
            <person name="Calhoun S."/>
            <person name="Haridas S."/>
            <person name="Kuo A."/>
            <person name="Mondo S."/>
            <person name="Pangilinan J."/>
            <person name="Riley R."/>
            <person name="LaButti K."/>
            <person name="Andreopoulos B."/>
            <person name="Lipzen A."/>
            <person name="Chen C."/>
            <person name="Yan M."/>
            <person name="Daum C."/>
            <person name="Ng V."/>
            <person name="Clum A."/>
            <person name="Steindorff A."/>
            <person name="Ohm R.A."/>
            <person name="Martin F."/>
            <person name="Silar P."/>
            <person name="Natvig D.O."/>
            <person name="Lalanne C."/>
            <person name="Gautier V."/>
            <person name="Ament-Velasquez S.L."/>
            <person name="Kruys A."/>
            <person name="Hutchinson M.I."/>
            <person name="Powell A.J."/>
            <person name="Barry K."/>
            <person name="Miller A.N."/>
            <person name="Grigoriev I.V."/>
            <person name="Debuchy R."/>
            <person name="Gladieux P."/>
            <person name="Hiltunen Thoren M."/>
            <person name="Johannesson H."/>
        </authorList>
    </citation>
    <scope>NUCLEOTIDE SEQUENCE</scope>
    <source>
        <strain evidence="2">PSN243</strain>
    </source>
</reference>
<protein>
    <submittedName>
        <fullName evidence="2">Uncharacterized protein</fullName>
    </submittedName>
</protein>
<evidence type="ECO:0000313" key="2">
    <source>
        <dbReference type="EMBL" id="KAK4446270.1"/>
    </source>
</evidence>
<name>A0AAV9GFW6_9PEZI</name>
<proteinExistence type="predicted"/>
<sequence>MHIKSFFSSRRPSWGSHSSEESYNSSRRSLSGASSHLWRPRSNPRRPSLENPDPQVVAGGHIDRAKLTNLLDRRFGKGYELKVRSDGYRIHAPGTLADDEIRSCARVYY</sequence>
<keyword evidence="3" id="KW-1185">Reference proteome</keyword>
<gene>
    <name evidence="2" type="ORF">QBC34DRAFT_150958</name>
</gene>
<feature type="region of interest" description="Disordered" evidence="1">
    <location>
        <begin position="1"/>
        <end position="58"/>
    </location>
</feature>
<comment type="caution">
    <text evidence="2">The sequence shown here is derived from an EMBL/GenBank/DDBJ whole genome shotgun (WGS) entry which is preliminary data.</text>
</comment>